<dbReference type="Proteomes" id="UP000321617">
    <property type="component" value="Unassembled WGS sequence"/>
</dbReference>
<dbReference type="SUPFAM" id="SSF53098">
    <property type="entry name" value="Ribonuclease H-like"/>
    <property type="match status" value="1"/>
</dbReference>
<keyword evidence="3" id="KW-0269">Exonuclease</keyword>
<dbReference type="CDD" id="cd06127">
    <property type="entry name" value="DEDDh"/>
    <property type="match status" value="1"/>
</dbReference>
<dbReference type="GO" id="GO:0005829">
    <property type="term" value="C:cytosol"/>
    <property type="evidence" value="ECO:0007669"/>
    <property type="project" value="TreeGrafter"/>
</dbReference>
<evidence type="ECO:0000256" key="2">
    <source>
        <dbReference type="ARBA" id="ARBA00022801"/>
    </source>
</evidence>
<dbReference type="SMART" id="SM00479">
    <property type="entry name" value="EXOIII"/>
    <property type="match status" value="1"/>
</dbReference>
<reference evidence="5 6" key="1">
    <citation type="journal article" date="2013" name="Stand. Genomic Sci.">
        <title>Genomic Encyclopedia of Type Strains, Phase I: The one thousand microbial genomes (KMG-I) project.</title>
        <authorList>
            <person name="Kyrpides N.C."/>
            <person name="Woyke T."/>
            <person name="Eisen J.A."/>
            <person name="Garrity G."/>
            <person name="Lilburn T.G."/>
            <person name="Beck B.J."/>
            <person name="Whitman W.B."/>
            <person name="Hugenholtz P."/>
            <person name="Klenk H.P."/>
        </authorList>
    </citation>
    <scope>NUCLEOTIDE SEQUENCE [LARGE SCALE GENOMIC DNA]</scope>
    <source>
        <strain evidence="5 6">DSM 45044</strain>
    </source>
</reference>
<dbReference type="NCBIfam" id="NF005927">
    <property type="entry name" value="PRK07942.1"/>
    <property type="match status" value="1"/>
</dbReference>
<dbReference type="RefSeq" id="WP_147141706.1">
    <property type="nucleotide sequence ID" value="NZ_BAABIJ010000003.1"/>
</dbReference>
<dbReference type="PANTHER" id="PTHR30231:SF4">
    <property type="entry name" value="PROTEIN NEN2"/>
    <property type="match status" value="1"/>
</dbReference>
<dbReference type="GO" id="GO:0008408">
    <property type="term" value="F:3'-5' exonuclease activity"/>
    <property type="evidence" value="ECO:0007669"/>
    <property type="project" value="TreeGrafter"/>
</dbReference>
<organism evidence="5 6">
    <name type="scientific">Stackebrandtia albiflava</name>
    <dbReference type="NCBI Taxonomy" id="406432"/>
    <lineage>
        <taxon>Bacteria</taxon>
        <taxon>Bacillati</taxon>
        <taxon>Actinomycetota</taxon>
        <taxon>Actinomycetes</taxon>
        <taxon>Glycomycetales</taxon>
        <taxon>Glycomycetaceae</taxon>
        <taxon>Stackebrandtia</taxon>
    </lineage>
</organism>
<accession>A0A562UYN8</accession>
<name>A0A562UYN8_9ACTN</name>
<dbReference type="InterPro" id="IPR013520">
    <property type="entry name" value="Ribonucl_H"/>
</dbReference>
<keyword evidence="2" id="KW-0378">Hydrolase</keyword>
<keyword evidence="6" id="KW-1185">Reference proteome</keyword>
<dbReference type="AlphaFoldDB" id="A0A562UYN8"/>
<evidence type="ECO:0000313" key="6">
    <source>
        <dbReference type="Proteomes" id="UP000321617"/>
    </source>
</evidence>
<dbReference type="Gene3D" id="3.30.420.10">
    <property type="entry name" value="Ribonuclease H-like superfamily/Ribonuclease H"/>
    <property type="match status" value="1"/>
</dbReference>
<evidence type="ECO:0000259" key="4">
    <source>
        <dbReference type="SMART" id="SM00479"/>
    </source>
</evidence>
<dbReference type="InterPro" id="IPR012337">
    <property type="entry name" value="RNaseH-like_sf"/>
</dbReference>
<feature type="domain" description="Exonuclease" evidence="4">
    <location>
        <begin position="10"/>
        <end position="181"/>
    </location>
</feature>
<dbReference type="EMBL" id="VLLL01000007">
    <property type="protein sequence ID" value="TWJ10750.1"/>
    <property type="molecule type" value="Genomic_DNA"/>
</dbReference>
<sequence>MIADGWHTGPLLGFDTETTGVTGAEDRIVTAAVVDGADVSTWLIDPGVEIPAEATRIHGITTQHARDHGVAPHLALPEIARILVKAAEERIPVVAYRAGFDLTLLAYELERHGLEPVPWNRLYVIDPFVLDKKCDKWRKGKRTLSAVCEQYGVALSHAHSAVADATAAVALARAIGARYPKIAQMSLGELHVSQMGWHADDAASLEAYLRRQGRDETVDRRWPLQL</sequence>
<proteinExistence type="predicted"/>
<keyword evidence="1" id="KW-0540">Nuclease</keyword>
<evidence type="ECO:0000256" key="3">
    <source>
        <dbReference type="ARBA" id="ARBA00022839"/>
    </source>
</evidence>
<evidence type="ECO:0000313" key="5">
    <source>
        <dbReference type="EMBL" id="TWJ10750.1"/>
    </source>
</evidence>
<dbReference type="InterPro" id="IPR036397">
    <property type="entry name" value="RNaseH_sf"/>
</dbReference>
<gene>
    <name evidence="5" type="ORF">LX16_4173</name>
</gene>
<protein>
    <submittedName>
        <fullName evidence="5">DNA polymerase-3 subunit epsilon</fullName>
    </submittedName>
</protein>
<dbReference type="Pfam" id="PF00929">
    <property type="entry name" value="RNase_T"/>
    <property type="match status" value="1"/>
</dbReference>
<dbReference type="GO" id="GO:0003676">
    <property type="term" value="F:nucleic acid binding"/>
    <property type="evidence" value="ECO:0007669"/>
    <property type="project" value="InterPro"/>
</dbReference>
<dbReference type="OrthoDB" id="9791657at2"/>
<dbReference type="PANTHER" id="PTHR30231">
    <property type="entry name" value="DNA POLYMERASE III SUBUNIT EPSILON"/>
    <property type="match status" value="1"/>
</dbReference>
<comment type="caution">
    <text evidence="5">The sequence shown here is derived from an EMBL/GenBank/DDBJ whole genome shotgun (WGS) entry which is preliminary data.</text>
</comment>
<evidence type="ECO:0000256" key="1">
    <source>
        <dbReference type="ARBA" id="ARBA00022722"/>
    </source>
</evidence>